<sequence>MKSEGIAMPLRRGNRTPS</sequence>
<reference evidence="1" key="2">
    <citation type="journal article" date="2015" name="Fish Shellfish Immunol.">
        <title>Early steps in the European eel (Anguilla anguilla)-Vibrio vulnificus interaction in the gills: Role of the RtxA13 toxin.</title>
        <authorList>
            <person name="Callol A."/>
            <person name="Pajuelo D."/>
            <person name="Ebbesson L."/>
            <person name="Teles M."/>
            <person name="MacKenzie S."/>
            <person name="Amaro C."/>
        </authorList>
    </citation>
    <scope>NUCLEOTIDE SEQUENCE</scope>
</reference>
<proteinExistence type="predicted"/>
<reference evidence="1" key="1">
    <citation type="submission" date="2014-11" db="EMBL/GenBank/DDBJ databases">
        <authorList>
            <person name="Amaro Gonzalez C."/>
        </authorList>
    </citation>
    <scope>NUCLEOTIDE SEQUENCE</scope>
</reference>
<dbReference type="EMBL" id="GBXM01023993">
    <property type="protein sequence ID" value="JAH84584.1"/>
    <property type="molecule type" value="Transcribed_RNA"/>
</dbReference>
<protein>
    <submittedName>
        <fullName evidence="1">Uncharacterized protein</fullName>
    </submittedName>
</protein>
<dbReference type="AlphaFoldDB" id="A0A0E9W2F5"/>
<evidence type="ECO:0000313" key="1">
    <source>
        <dbReference type="EMBL" id="JAH84584.1"/>
    </source>
</evidence>
<name>A0A0E9W2F5_ANGAN</name>
<accession>A0A0E9W2F5</accession>
<organism evidence="1">
    <name type="scientific">Anguilla anguilla</name>
    <name type="common">European freshwater eel</name>
    <name type="synonym">Muraena anguilla</name>
    <dbReference type="NCBI Taxonomy" id="7936"/>
    <lineage>
        <taxon>Eukaryota</taxon>
        <taxon>Metazoa</taxon>
        <taxon>Chordata</taxon>
        <taxon>Craniata</taxon>
        <taxon>Vertebrata</taxon>
        <taxon>Euteleostomi</taxon>
        <taxon>Actinopterygii</taxon>
        <taxon>Neopterygii</taxon>
        <taxon>Teleostei</taxon>
        <taxon>Anguilliformes</taxon>
        <taxon>Anguillidae</taxon>
        <taxon>Anguilla</taxon>
    </lineage>
</organism>